<dbReference type="Proteomes" id="UP000291343">
    <property type="component" value="Unassembled WGS sequence"/>
</dbReference>
<proteinExistence type="predicted"/>
<protein>
    <submittedName>
        <fullName evidence="1">Uncharacterized protein</fullName>
    </submittedName>
</protein>
<organism evidence="1 2">
    <name type="scientific">Laodelphax striatellus</name>
    <name type="common">Small brown planthopper</name>
    <name type="synonym">Delphax striatella</name>
    <dbReference type="NCBI Taxonomy" id="195883"/>
    <lineage>
        <taxon>Eukaryota</taxon>
        <taxon>Metazoa</taxon>
        <taxon>Ecdysozoa</taxon>
        <taxon>Arthropoda</taxon>
        <taxon>Hexapoda</taxon>
        <taxon>Insecta</taxon>
        <taxon>Pterygota</taxon>
        <taxon>Neoptera</taxon>
        <taxon>Paraneoptera</taxon>
        <taxon>Hemiptera</taxon>
        <taxon>Auchenorrhyncha</taxon>
        <taxon>Fulgoroidea</taxon>
        <taxon>Delphacidae</taxon>
        <taxon>Criomorphinae</taxon>
        <taxon>Laodelphax</taxon>
    </lineage>
</organism>
<comment type="caution">
    <text evidence="1">The sequence shown here is derived from an EMBL/GenBank/DDBJ whole genome shotgun (WGS) entry which is preliminary data.</text>
</comment>
<keyword evidence="2" id="KW-1185">Reference proteome</keyword>
<gene>
    <name evidence="1" type="ORF">LSTR_LSTR013210</name>
</gene>
<dbReference type="AlphaFoldDB" id="A0A482X4Y5"/>
<reference evidence="1 2" key="1">
    <citation type="journal article" date="2017" name="Gigascience">
        <title>Genome sequence of the small brown planthopper, Laodelphax striatellus.</title>
        <authorList>
            <person name="Zhu J."/>
            <person name="Jiang F."/>
            <person name="Wang X."/>
            <person name="Yang P."/>
            <person name="Bao Y."/>
            <person name="Zhao W."/>
            <person name="Wang W."/>
            <person name="Lu H."/>
            <person name="Wang Q."/>
            <person name="Cui N."/>
            <person name="Li J."/>
            <person name="Chen X."/>
            <person name="Luo L."/>
            <person name="Yu J."/>
            <person name="Kang L."/>
            <person name="Cui F."/>
        </authorList>
    </citation>
    <scope>NUCLEOTIDE SEQUENCE [LARGE SCALE GENOMIC DNA]</scope>
    <source>
        <strain evidence="1">Lst14</strain>
    </source>
</reference>
<sequence>MCVSSEVLRVNWDIVLVGLKEGSEMYIPTMIHHSAVTLEGFFGRNADSQLTLQANAPEHFVWTAGRLGLQMPHCEQKDLMEATV</sequence>
<evidence type="ECO:0000313" key="1">
    <source>
        <dbReference type="EMBL" id="RZF40955.1"/>
    </source>
</evidence>
<dbReference type="OrthoDB" id="428658at2759"/>
<name>A0A482X4Y5_LAOST</name>
<dbReference type="EMBL" id="QKKF02017416">
    <property type="protein sequence ID" value="RZF40955.1"/>
    <property type="molecule type" value="Genomic_DNA"/>
</dbReference>
<dbReference type="InParanoid" id="A0A482X4Y5"/>
<accession>A0A482X4Y5</accession>
<evidence type="ECO:0000313" key="2">
    <source>
        <dbReference type="Proteomes" id="UP000291343"/>
    </source>
</evidence>